<sequence length="411" mass="46686">MKQMNGMELAREIRKRDRNVAVAFLTNDHGLDYRIGQDVRIYQMADMLLQRTKENIRKLDPLEWGRAMGKTGVKNISLGTLLSFLSYAYVAVCARAGIFPVGNVLLYASSVERFTDAVQQFLSEYSQYCYRFAYLKSYADFLGSSDMLYDGTLPVEKRDDGEYEFELKDVSFSYPGTDQKALDHINLKFTVGKHYALVGQNGSGKSTLISLLCRLYEPTEGQILLNGMPIGLYDYQEYTDIFSVVFQDYQLFAAPVSENVAGGSEVDPEKLHKSLAEAGVLQRVEQMKEKENTWLYHEIEDGVELSGGEAQKLAMARALYKDAPFVILDEPTAALDPVAEAEVYETFHDITKGKTAVYISHRMSSCRFCDEILVLDHGKLRERGTHQQLVEQQGIYAKLYETQAEYYREET</sequence>
<dbReference type="InterPro" id="IPR017871">
    <property type="entry name" value="ABC_transporter-like_CS"/>
</dbReference>
<dbReference type="SUPFAM" id="SSF52540">
    <property type="entry name" value="P-loop containing nucleoside triphosphate hydrolases"/>
    <property type="match status" value="1"/>
</dbReference>
<reference evidence="4" key="2">
    <citation type="submission" date="2021-04" db="EMBL/GenBank/DDBJ databases">
        <authorList>
            <person name="Gilroy R."/>
        </authorList>
    </citation>
    <scope>NUCLEOTIDE SEQUENCE</scope>
    <source>
        <strain evidence="4">CHK183-1962</strain>
    </source>
</reference>
<dbReference type="PANTHER" id="PTHR24221:SF646">
    <property type="entry name" value="HAEMOLYSIN SECRETION ATP-BINDING PROTEIN"/>
    <property type="match status" value="1"/>
</dbReference>
<keyword evidence="2 4" id="KW-0067">ATP-binding</keyword>
<dbReference type="SMART" id="SM00382">
    <property type="entry name" value="AAA"/>
    <property type="match status" value="1"/>
</dbReference>
<dbReference type="Gene3D" id="3.40.50.300">
    <property type="entry name" value="P-loop containing nucleotide triphosphate hydrolases"/>
    <property type="match status" value="1"/>
</dbReference>
<dbReference type="GO" id="GO:0005524">
    <property type="term" value="F:ATP binding"/>
    <property type="evidence" value="ECO:0007669"/>
    <property type="project" value="UniProtKB-KW"/>
</dbReference>
<name>A0A9D2BIC8_9FIRM</name>
<comment type="caution">
    <text evidence="4">The sequence shown here is derived from an EMBL/GenBank/DDBJ whole genome shotgun (WGS) entry which is preliminary data.</text>
</comment>
<evidence type="ECO:0000313" key="4">
    <source>
        <dbReference type="EMBL" id="HIX77188.1"/>
    </source>
</evidence>
<dbReference type="InterPro" id="IPR003439">
    <property type="entry name" value="ABC_transporter-like_ATP-bd"/>
</dbReference>
<dbReference type="PROSITE" id="PS50893">
    <property type="entry name" value="ABC_TRANSPORTER_2"/>
    <property type="match status" value="1"/>
</dbReference>
<dbReference type="AlphaFoldDB" id="A0A9D2BIC8"/>
<dbReference type="GO" id="GO:0016887">
    <property type="term" value="F:ATP hydrolysis activity"/>
    <property type="evidence" value="ECO:0007669"/>
    <property type="project" value="InterPro"/>
</dbReference>
<organism evidence="4 5">
    <name type="scientific">Candidatus Fusicatenibacter merdavium</name>
    <dbReference type="NCBI Taxonomy" id="2838600"/>
    <lineage>
        <taxon>Bacteria</taxon>
        <taxon>Bacillati</taxon>
        <taxon>Bacillota</taxon>
        <taxon>Clostridia</taxon>
        <taxon>Lachnospirales</taxon>
        <taxon>Lachnospiraceae</taxon>
        <taxon>Fusicatenibacter</taxon>
    </lineage>
</organism>
<dbReference type="PANTHER" id="PTHR24221">
    <property type="entry name" value="ATP-BINDING CASSETTE SUB-FAMILY B"/>
    <property type="match status" value="1"/>
</dbReference>
<reference evidence="4" key="1">
    <citation type="journal article" date="2021" name="PeerJ">
        <title>Extensive microbial diversity within the chicken gut microbiome revealed by metagenomics and culture.</title>
        <authorList>
            <person name="Gilroy R."/>
            <person name="Ravi A."/>
            <person name="Getino M."/>
            <person name="Pursley I."/>
            <person name="Horton D.L."/>
            <person name="Alikhan N.F."/>
            <person name="Baker D."/>
            <person name="Gharbi K."/>
            <person name="Hall N."/>
            <person name="Watson M."/>
            <person name="Adriaenssens E.M."/>
            <person name="Foster-Nyarko E."/>
            <person name="Jarju S."/>
            <person name="Secka A."/>
            <person name="Antonio M."/>
            <person name="Oren A."/>
            <person name="Chaudhuri R.R."/>
            <person name="La Ragione R."/>
            <person name="Hildebrand F."/>
            <person name="Pallen M.J."/>
        </authorList>
    </citation>
    <scope>NUCLEOTIDE SEQUENCE</scope>
    <source>
        <strain evidence="4">CHK183-1962</strain>
    </source>
</reference>
<dbReference type="InterPro" id="IPR003593">
    <property type="entry name" value="AAA+_ATPase"/>
</dbReference>
<dbReference type="InterPro" id="IPR027417">
    <property type="entry name" value="P-loop_NTPase"/>
</dbReference>
<accession>A0A9D2BIC8</accession>
<evidence type="ECO:0000259" key="3">
    <source>
        <dbReference type="PROSITE" id="PS50893"/>
    </source>
</evidence>
<feature type="domain" description="ABC transporter" evidence="3">
    <location>
        <begin position="165"/>
        <end position="402"/>
    </location>
</feature>
<dbReference type="Pfam" id="PF00005">
    <property type="entry name" value="ABC_tran"/>
    <property type="match status" value="1"/>
</dbReference>
<evidence type="ECO:0000313" key="5">
    <source>
        <dbReference type="Proteomes" id="UP000886890"/>
    </source>
</evidence>
<gene>
    <name evidence="4" type="ORF">H9734_06300</name>
</gene>
<evidence type="ECO:0000256" key="1">
    <source>
        <dbReference type="ARBA" id="ARBA00022741"/>
    </source>
</evidence>
<dbReference type="CDD" id="cd03228">
    <property type="entry name" value="ABCC_MRP_Like"/>
    <property type="match status" value="1"/>
</dbReference>
<dbReference type="PROSITE" id="PS00211">
    <property type="entry name" value="ABC_TRANSPORTER_1"/>
    <property type="match status" value="1"/>
</dbReference>
<dbReference type="GO" id="GO:0034040">
    <property type="term" value="F:ATPase-coupled lipid transmembrane transporter activity"/>
    <property type="evidence" value="ECO:0007669"/>
    <property type="project" value="TreeGrafter"/>
</dbReference>
<evidence type="ECO:0000256" key="2">
    <source>
        <dbReference type="ARBA" id="ARBA00022840"/>
    </source>
</evidence>
<dbReference type="Proteomes" id="UP000886890">
    <property type="component" value="Unassembled WGS sequence"/>
</dbReference>
<proteinExistence type="predicted"/>
<protein>
    <submittedName>
        <fullName evidence="4">ATP-binding cassette domain-containing protein</fullName>
    </submittedName>
</protein>
<dbReference type="EMBL" id="DXEK01000104">
    <property type="protein sequence ID" value="HIX77188.1"/>
    <property type="molecule type" value="Genomic_DNA"/>
</dbReference>
<keyword evidence="1" id="KW-0547">Nucleotide-binding</keyword>
<dbReference type="InterPro" id="IPR039421">
    <property type="entry name" value="Type_1_exporter"/>
</dbReference>